<reference evidence="2 3" key="1">
    <citation type="submission" date="2024-01" db="EMBL/GenBank/DDBJ databases">
        <title>Unpublished Manusciprt.</title>
        <authorList>
            <person name="Duman M."/>
            <person name="Valdes E.G."/>
            <person name="Ajmi N."/>
            <person name="Altun S."/>
            <person name="Saticioglu I.B."/>
        </authorList>
    </citation>
    <scope>NUCLEOTIDE SEQUENCE [LARGE SCALE GENOMIC DNA]</scope>
    <source>
        <strain evidence="2 3">120P</strain>
    </source>
</reference>
<dbReference type="InterPro" id="IPR013216">
    <property type="entry name" value="Methyltransf_11"/>
</dbReference>
<feature type="domain" description="Methyltransferase type 11" evidence="1">
    <location>
        <begin position="49"/>
        <end position="145"/>
    </location>
</feature>
<keyword evidence="2" id="KW-0489">Methyltransferase</keyword>
<dbReference type="AlphaFoldDB" id="A0AB35WZ12"/>
<evidence type="ECO:0000313" key="3">
    <source>
        <dbReference type="Proteomes" id="UP001307839"/>
    </source>
</evidence>
<evidence type="ECO:0000259" key="1">
    <source>
        <dbReference type="Pfam" id="PF08241"/>
    </source>
</evidence>
<keyword evidence="2" id="KW-0808">Transferase</keyword>
<dbReference type="GO" id="GO:0032259">
    <property type="term" value="P:methylation"/>
    <property type="evidence" value="ECO:0007669"/>
    <property type="project" value="UniProtKB-KW"/>
</dbReference>
<name>A0AB35WZ12_9PSED</name>
<organism evidence="2 3">
    <name type="scientific">Pseudomonas auratipiscis</name>
    <dbReference type="NCBI Taxonomy" id="3115853"/>
    <lineage>
        <taxon>Bacteria</taxon>
        <taxon>Pseudomonadati</taxon>
        <taxon>Pseudomonadota</taxon>
        <taxon>Gammaproteobacteria</taxon>
        <taxon>Pseudomonadales</taxon>
        <taxon>Pseudomonadaceae</taxon>
        <taxon>Pseudomonas</taxon>
    </lineage>
</organism>
<dbReference type="Pfam" id="PF08241">
    <property type="entry name" value="Methyltransf_11"/>
    <property type="match status" value="1"/>
</dbReference>
<dbReference type="InterPro" id="IPR029063">
    <property type="entry name" value="SAM-dependent_MTases_sf"/>
</dbReference>
<dbReference type="SUPFAM" id="SSF53335">
    <property type="entry name" value="S-adenosyl-L-methionine-dependent methyltransferases"/>
    <property type="match status" value="1"/>
</dbReference>
<dbReference type="Proteomes" id="UP001307839">
    <property type="component" value="Unassembled WGS sequence"/>
</dbReference>
<dbReference type="CDD" id="cd02440">
    <property type="entry name" value="AdoMet_MTases"/>
    <property type="match status" value="1"/>
</dbReference>
<proteinExistence type="predicted"/>
<dbReference type="PANTHER" id="PTHR43591">
    <property type="entry name" value="METHYLTRANSFERASE"/>
    <property type="match status" value="1"/>
</dbReference>
<keyword evidence="3" id="KW-1185">Reference proteome</keyword>
<comment type="caution">
    <text evidence="2">The sequence shown here is derived from an EMBL/GenBank/DDBJ whole genome shotgun (WGS) entry which is preliminary data.</text>
</comment>
<dbReference type="Gene3D" id="3.40.50.150">
    <property type="entry name" value="Vaccinia Virus protein VP39"/>
    <property type="match status" value="1"/>
</dbReference>
<sequence length="254" mass="28406">MTSTTHTDVVQRQFGEQANAYLSSAVHAQGSEFALLQAELAGQGRARLLDLGCGAGHVSFHVAPLVREVVAYDLSQQMLDVVAATAVERRLENIVTECGVAERLPFADASFDYVFSRYSAHHWSDLGLALREVRRVLKPGGVAAFIDVISPGSPLLDTYLQSVEVLRDTSHVRDYSAAQWLQQISEAGLSARSHTRQRLRLEYSSWVERMRTPQVMRDAIRHLQQAMGEEVRQYYQIEADGSFSTDVLVLWAER</sequence>
<accession>A0AB35WZ12</accession>
<dbReference type="GO" id="GO:0008757">
    <property type="term" value="F:S-adenosylmethionine-dependent methyltransferase activity"/>
    <property type="evidence" value="ECO:0007669"/>
    <property type="project" value="InterPro"/>
</dbReference>
<gene>
    <name evidence="2" type="ORF">V0R53_26490</name>
</gene>
<dbReference type="EMBL" id="JAZDQP010000031">
    <property type="protein sequence ID" value="MEE1869933.1"/>
    <property type="molecule type" value="Genomic_DNA"/>
</dbReference>
<evidence type="ECO:0000313" key="2">
    <source>
        <dbReference type="EMBL" id="MEE1869933.1"/>
    </source>
</evidence>
<dbReference type="RefSeq" id="WP_136475207.1">
    <property type="nucleotide sequence ID" value="NZ_JAZDCU010000034.1"/>
</dbReference>
<protein>
    <submittedName>
        <fullName evidence="2">Methyltransferase domain-containing protein</fullName>
    </submittedName>
</protein>